<dbReference type="CDD" id="cd00405">
    <property type="entry name" value="PRAI"/>
    <property type="match status" value="1"/>
</dbReference>
<dbReference type="RefSeq" id="XP_064855999.1">
    <property type="nucleotide sequence ID" value="XM_064999927.1"/>
</dbReference>
<keyword evidence="11" id="KW-1185">Reference proteome</keyword>
<dbReference type="PANTHER" id="PTHR42894:SF1">
    <property type="entry name" value="N-(5'-PHOSPHORIBOSYL)ANTHRANILATE ISOMERASE"/>
    <property type="match status" value="1"/>
</dbReference>
<evidence type="ECO:0000256" key="3">
    <source>
        <dbReference type="ARBA" id="ARBA00012572"/>
    </source>
</evidence>
<organism evidence="10 11">
    <name type="scientific">Saccharomycopsis crataegensis</name>
    <dbReference type="NCBI Taxonomy" id="43959"/>
    <lineage>
        <taxon>Eukaryota</taxon>
        <taxon>Fungi</taxon>
        <taxon>Dikarya</taxon>
        <taxon>Ascomycota</taxon>
        <taxon>Saccharomycotina</taxon>
        <taxon>Saccharomycetes</taxon>
        <taxon>Saccharomycopsidaceae</taxon>
        <taxon>Saccharomycopsis</taxon>
    </lineage>
</organism>
<keyword evidence="7" id="KW-0057">Aromatic amino acid biosynthesis</keyword>
<comment type="caution">
    <text evidence="10">The sequence shown here is derived from an EMBL/GenBank/DDBJ whole genome shotgun (WGS) entry which is preliminary data.</text>
</comment>
<evidence type="ECO:0000256" key="2">
    <source>
        <dbReference type="ARBA" id="ARBA00007571"/>
    </source>
</evidence>
<evidence type="ECO:0000256" key="1">
    <source>
        <dbReference type="ARBA" id="ARBA00004664"/>
    </source>
</evidence>
<dbReference type="GO" id="GO:0000162">
    <property type="term" value="P:L-tryptophan biosynthetic process"/>
    <property type="evidence" value="ECO:0007669"/>
    <property type="project" value="UniProtKB-KW"/>
</dbReference>
<dbReference type="GO" id="GO:0004640">
    <property type="term" value="F:phosphoribosylanthranilate isomerase activity"/>
    <property type="evidence" value="ECO:0007669"/>
    <property type="project" value="UniProtKB-EC"/>
</dbReference>
<dbReference type="InterPro" id="IPR011060">
    <property type="entry name" value="RibuloseP-bd_barrel"/>
</dbReference>
<name>A0AAV5QW34_9ASCO</name>
<keyword evidence="5" id="KW-0028">Amino-acid biosynthesis</keyword>
<dbReference type="GeneID" id="90076992"/>
<evidence type="ECO:0000313" key="11">
    <source>
        <dbReference type="Proteomes" id="UP001360560"/>
    </source>
</evidence>
<keyword evidence="8 10" id="KW-0413">Isomerase</keyword>
<dbReference type="InterPro" id="IPR044643">
    <property type="entry name" value="TrpF_fam"/>
</dbReference>
<evidence type="ECO:0000256" key="4">
    <source>
        <dbReference type="ARBA" id="ARBA00022272"/>
    </source>
</evidence>
<dbReference type="EC" id="5.3.1.24" evidence="3"/>
<keyword evidence="6" id="KW-0822">Tryptophan biosynthesis</keyword>
<comment type="pathway">
    <text evidence="1">Amino-acid biosynthesis; L-tryptophan biosynthesis; L-tryptophan from chorismate: step 3/5.</text>
</comment>
<dbReference type="Pfam" id="PF00697">
    <property type="entry name" value="PRAI"/>
    <property type="match status" value="1"/>
</dbReference>
<dbReference type="InterPro" id="IPR001240">
    <property type="entry name" value="PRAI_dom"/>
</dbReference>
<evidence type="ECO:0000313" key="10">
    <source>
        <dbReference type="EMBL" id="GMM39004.1"/>
    </source>
</evidence>
<dbReference type="Gene3D" id="3.20.20.70">
    <property type="entry name" value="Aldolase class I"/>
    <property type="match status" value="1"/>
</dbReference>
<protein>
    <recommendedName>
        <fullName evidence="4">N-(5'-phosphoribosyl)anthranilate isomerase</fullName>
        <ecNumber evidence="3">5.3.1.24</ecNumber>
    </recommendedName>
</protein>
<dbReference type="HAMAP" id="MF_00135">
    <property type="entry name" value="PRAI"/>
    <property type="match status" value="1"/>
</dbReference>
<evidence type="ECO:0000256" key="8">
    <source>
        <dbReference type="ARBA" id="ARBA00023235"/>
    </source>
</evidence>
<gene>
    <name evidence="10" type="ORF">DASC09_063430</name>
</gene>
<sequence length="250" mass="27154">MVILAKTCGLQTIDAAQCAIDNGADLLGAIFVPGRSRTVHHQVAKDISQRCHDARLVKNPDFNKTEFFQSVLSGDVASSGAEYFTKVQEQLANNGPFLVGVFQNQSIPEIVDAVNATNLDIVQLHGSENKLEYVKELKKLGIPVISRYLVQDLQDSEKLTNEICVNGQHLLVLLDSAVGGEGTTLDWESIDKINANGTIKFMLAGGLAPDNVALAKRVNGVIGVDVSSGIETAKRKDNVKIEQFIRQVRE</sequence>
<dbReference type="AlphaFoldDB" id="A0AAV5QW34"/>
<dbReference type="EMBL" id="BTFZ01000020">
    <property type="protein sequence ID" value="GMM39004.1"/>
    <property type="molecule type" value="Genomic_DNA"/>
</dbReference>
<comment type="similarity">
    <text evidence="2">Belongs to the TrpF family.</text>
</comment>
<dbReference type="Proteomes" id="UP001360560">
    <property type="component" value="Unassembled WGS sequence"/>
</dbReference>
<evidence type="ECO:0000256" key="6">
    <source>
        <dbReference type="ARBA" id="ARBA00022822"/>
    </source>
</evidence>
<accession>A0AAV5QW34</accession>
<dbReference type="SUPFAM" id="SSF51366">
    <property type="entry name" value="Ribulose-phoshate binding barrel"/>
    <property type="match status" value="1"/>
</dbReference>
<evidence type="ECO:0000256" key="5">
    <source>
        <dbReference type="ARBA" id="ARBA00022605"/>
    </source>
</evidence>
<evidence type="ECO:0000259" key="9">
    <source>
        <dbReference type="Pfam" id="PF00697"/>
    </source>
</evidence>
<dbReference type="PANTHER" id="PTHR42894">
    <property type="entry name" value="N-(5'-PHOSPHORIBOSYL)ANTHRANILATE ISOMERASE"/>
    <property type="match status" value="1"/>
</dbReference>
<proteinExistence type="inferred from homology"/>
<dbReference type="InterPro" id="IPR013785">
    <property type="entry name" value="Aldolase_TIM"/>
</dbReference>
<feature type="domain" description="N-(5'phosphoribosyl) anthranilate isomerase (PRAI)" evidence="9">
    <location>
        <begin position="75"/>
        <end position="246"/>
    </location>
</feature>
<reference evidence="10 11" key="1">
    <citation type="journal article" date="2023" name="Elife">
        <title>Identification of key yeast species and microbe-microbe interactions impacting larval growth of Drosophila in the wild.</title>
        <authorList>
            <person name="Mure A."/>
            <person name="Sugiura Y."/>
            <person name="Maeda R."/>
            <person name="Honda K."/>
            <person name="Sakurai N."/>
            <person name="Takahashi Y."/>
            <person name="Watada M."/>
            <person name="Katoh T."/>
            <person name="Gotoh A."/>
            <person name="Gotoh Y."/>
            <person name="Taniguchi I."/>
            <person name="Nakamura K."/>
            <person name="Hayashi T."/>
            <person name="Katayama T."/>
            <person name="Uemura T."/>
            <person name="Hattori Y."/>
        </authorList>
    </citation>
    <scope>NUCLEOTIDE SEQUENCE [LARGE SCALE GENOMIC DNA]</scope>
    <source>
        <strain evidence="10 11">SC-9</strain>
    </source>
</reference>
<evidence type="ECO:0000256" key="7">
    <source>
        <dbReference type="ARBA" id="ARBA00023141"/>
    </source>
</evidence>